<keyword evidence="6 9" id="KW-0863">Zinc-finger</keyword>
<protein>
    <recommendedName>
        <fullName evidence="2">RBR-type E3 ubiquitin transferase</fullName>
        <ecNumber evidence="2">2.3.2.31</ecNumber>
    </recommendedName>
</protein>
<evidence type="ECO:0000313" key="16">
    <source>
        <dbReference type="Proteomes" id="UP001049176"/>
    </source>
</evidence>
<gene>
    <name evidence="15" type="ORF">E1B28_012577</name>
</gene>
<name>A0A9P7RT54_9AGAR</name>
<keyword evidence="8 9" id="KW-0862">Zinc</keyword>
<proteinExistence type="predicted"/>
<keyword evidence="16" id="KW-1185">Reference proteome</keyword>
<keyword evidence="3" id="KW-0808">Transferase</keyword>
<dbReference type="SUPFAM" id="SSF90229">
    <property type="entry name" value="CCCH zinc finger"/>
    <property type="match status" value="1"/>
</dbReference>
<organism evidence="15 16">
    <name type="scientific">Marasmius oreades</name>
    <name type="common">fairy-ring Marasmius</name>
    <dbReference type="NCBI Taxonomy" id="181124"/>
    <lineage>
        <taxon>Eukaryota</taxon>
        <taxon>Fungi</taxon>
        <taxon>Dikarya</taxon>
        <taxon>Basidiomycota</taxon>
        <taxon>Agaricomycotina</taxon>
        <taxon>Agaricomycetes</taxon>
        <taxon>Agaricomycetidae</taxon>
        <taxon>Agaricales</taxon>
        <taxon>Marasmiineae</taxon>
        <taxon>Marasmiaceae</taxon>
        <taxon>Marasmius</taxon>
    </lineage>
</organism>
<dbReference type="PANTHER" id="PTHR11685">
    <property type="entry name" value="RBR FAMILY RING FINGER AND IBR DOMAIN-CONTAINING"/>
    <property type="match status" value="1"/>
</dbReference>
<dbReference type="PROSITE" id="PS50089">
    <property type="entry name" value="ZF_RING_2"/>
    <property type="match status" value="1"/>
</dbReference>
<evidence type="ECO:0000256" key="6">
    <source>
        <dbReference type="ARBA" id="ARBA00022771"/>
    </source>
</evidence>
<evidence type="ECO:0000256" key="2">
    <source>
        <dbReference type="ARBA" id="ARBA00012251"/>
    </source>
</evidence>
<evidence type="ECO:0000256" key="3">
    <source>
        <dbReference type="ARBA" id="ARBA00022679"/>
    </source>
</evidence>
<feature type="region of interest" description="Disordered" evidence="11">
    <location>
        <begin position="29"/>
        <end position="48"/>
    </location>
</feature>
<feature type="compositionally biased region" description="Low complexity" evidence="11">
    <location>
        <begin position="29"/>
        <end position="40"/>
    </location>
</feature>
<dbReference type="Gene3D" id="3.30.40.10">
    <property type="entry name" value="Zinc/RING finger domain, C3HC4 (zinc finger)"/>
    <property type="match status" value="1"/>
</dbReference>
<dbReference type="KEGG" id="more:E1B28_012577"/>
<dbReference type="InterPro" id="IPR013083">
    <property type="entry name" value="Znf_RING/FYVE/PHD"/>
</dbReference>
<feature type="coiled-coil region" evidence="10">
    <location>
        <begin position="1023"/>
        <end position="1050"/>
    </location>
</feature>
<dbReference type="InterPro" id="IPR044066">
    <property type="entry name" value="TRIAD_supradom"/>
</dbReference>
<dbReference type="PROSITE" id="PS00028">
    <property type="entry name" value="ZINC_FINGER_C2H2_1"/>
    <property type="match status" value="1"/>
</dbReference>
<dbReference type="SMART" id="SM00647">
    <property type="entry name" value="IBR"/>
    <property type="match status" value="2"/>
</dbReference>
<dbReference type="InterPro" id="IPR017907">
    <property type="entry name" value="Znf_RING_CS"/>
</dbReference>
<feature type="domain" description="C3H1-type" evidence="13">
    <location>
        <begin position="119"/>
        <end position="147"/>
    </location>
</feature>
<dbReference type="GO" id="GO:0016567">
    <property type="term" value="P:protein ubiquitination"/>
    <property type="evidence" value="ECO:0007669"/>
    <property type="project" value="InterPro"/>
</dbReference>
<dbReference type="InterPro" id="IPR002867">
    <property type="entry name" value="IBR_dom"/>
</dbReference>
<feature type="zinc finger region" description="C3H1-type" evidence="9">
    <location>
        <begin position="46"/>
        <end position="73"/>
    </location>
</feature>
<feature type="compositionally biased region" description="Polar residues" evidence="11">
    <location>
        <begin position="89"/>
        <end position="104"/>
    </location>
</feature>
<comment type="caution">
    <text evidence="15">The sequence shown here is derived from an EMBL/GenBank/DDBJ whole genome shotgun (WGS) entry which is preliminary data.</text>
</comment>
<evidence type="ECO:0000313" key="15">
    <source>
        <dbReference type="EMBL" id="KAG7088603.1"/>
    </source>
</evidence>
<feature type="zinc finger region" description="C3H1-type" evidence="9">
    <location>
        <begin position="119"/>
        <end position="147"/>
    </location>
</feature>
<keyword evidence="7" id="KW-0833">Ubl conjugation pathway</keyword>
<feature type="region of interest" description="Disordered" evidence="11">
    <location>
        <begin position="152"/>
        <end position="209"/>
    </location>
</feature>
<evidence type="ECO:0000256" key="4">
    <source>
        <dbReference type="ARBA" id="ARBA00022723"/>
    </source>
</evidence>
<accession>A0A9P7RT54</accession>
<evidence type="ECO:0000256" key="10">
    <source>
        <dbReference type="SAM" id="Coils"/>
    </source>
</evidence>
<dbReference type="InterPro" id="IPR036855">
    <property type="entry name" value="Znf_CCCH_sf"/>
</dbReference>
<evidence type="ECO:0000256" key="8">
    <source>
        <dbReference type="ARBA" id="ARBA00022833"/>
    </source>
</evidence>
<dbReference type="OrthoDB" id="1431934at2759"/>
<comment type="catalytic activity">
    <reaction evidence="1">
        <text>[E2 ubiquitin-conjugating enzyme]-S-ubiquitinyl-L-cysteine + [acceptor protein]-L-lysine = [E2 ubiquitin-conjugating enzyme]-L-cysteine + [acceptor protein]-N(6)-ubiquitinyl-L-lysine.</text>
        <dbReference type="EC" id="2.3.2.31"/>
    </reaction>
</comment>
<dbReference type="PROSITE" id="PS00518">
    <property type="entry name" value="ZF_RING_1"/>
    <property type="match status" value="1"/>
</dbReference>
<evidence type="ECO:0000259" key="13">
    <source>
        <dbReference type="PROSITE" id="PS50103"/>
    </source>
</evidence>
<keyword evidence="10" id="KW-0175">Coiled coil</keyword>
<evidence type="ECO:0000256" key="5">
    <source>
        <dbReference type="ARBA" id="ARBA00022737"/>
    </source>
</evidence>
<dbReference type="InterPro" id="IPR013087">
    <property type="entry name" value="Znf_C2H2_type"/>
</dbReference>
<dbReference type="PROSITE" id="PS51873">
    <property type="entry name" value="TRIAD"/>
    <property type="match status" value="1"/>
</dbReference>
<dbReference type="InterPro" id="IPR001841">
    <property type="entry name" value="Znf_RING"/>
</dbReference>
<feature type="compositionally biased region" description="Basic and acidic residues" evidence="11">
    <location>
        <begin position="182"/>
        <end position="209"/>
    </location>
</feature>
<evidence type="ECO:0000259" key="14">
    <source>
        <dbReference type="PROSITE" id="PS51873"/>
    </source>
</evidence>
<dbReference type="CDD" id="cd20335">
    <property type="entry name" value="BRcat_RBR"/>
    <property type="match status" value="1"/>
</dbReference>
<dbReference type="Gene3D" id="1.20.120.1750">
    <property type="match status" value="1"/>
</dbReference>
<dbReference type="SMART" id="SM00356">
    <property type="entry name" value="ZnF_C3H1"/>
    <property type="match status" value="2"/>
</dbReference>
<evidence type="ECO:0000256" key="7">
    <source>
        <dbReference type="ARBA" id="ARBA00022786"/>
    </source>
</evidence>
<dbReference type="EC" id="2.3.2.31" evidence="2"/>
<feature type="domain" description="RING-type" evidence="12">
    <location>
        <begin position="772"/>
        <end position="811"/>
    </location>
</feature>
<dbReference type="GO" id="GO:0061630">
    <property type="term" value="F:ubiquitin protein ligase activity"/>
    <property type="evidence" value="ECO:0007669"/>
    <property type="project" value="UniProtKB-EC"/>
</dbReference>
<feature type="domain" description="C3H1-type" evidence="13">
    <location>
        <begin position="46"/>
        <end position="73"/>
    </location>
</feature>
<feature type="compositionally biased region" description="Low complexity" evidence="11">
    <location>
        <begin position="105"/>
        <end position="116"/>
    </location>
</feature>
<evidence type="ECO:0000256" key="11">
    <source>
        <dbReference type="SAM" id="MobiDB-lite"/>
    </source>
</evidence>
<evidence type="ECO:0000256" key="9">
    <source>
        <dbReference type="PROSITE-ProRule" id="PRU00723"/>
    </source>
</evidence>
<keyword evidence="5" id="KW-0677">Repeat</keyword>
<dbReference type="Gene3D" id="3.30.1370.210">
    <property type="match status" value="1"/>
</dbReference>
<dbReference type="CDD" id="cd22585">
    <property type="entry name" value="Rcat_RBR_DEAH12-like"/>
    <property type="match status" value="1"/>
</dbReference>
<dbReference type="RefSeq" id="XP_043005074.1">
    <property type="nucleotide sequence ID" value="XM_043157706.1"/>
</dbReference>
<dbReference type="Pfam" id="PF00097">
    <property type="entry name" value="zf-C3HC4"/>
    <property type="match status" value="1"/>
</dbReference>
<dbReference type="Pfam" id="PF26200">
    <property type="entry name" value="Rcat_RNF216"/>
    <property type="match status" value="1"/>
</dbReference>
<reference evidence="15" key="1">
    <citation type="journal article" date="2021" name="Genome Biol. Evol.">
        <title>The assembled and annotated genome of the fairy-ring fungus Marasmius oreades.</title>
        <authorList>
            <person name="Hiltunen M."/>
            <person name="Ament-Velasquez S.L."/>
            <person name="Johannesson H."/>
        </authorList>
    </citation>
    <scope>NUCLEOTIDE SEQUENCE</scope>
    <source>
        <strain evidence="15">03SP1</strain>
    </source>
</reference>
<feature type="domain" description="RING-type" evidence="14">
    <location>
        <begin position="768"/>
        <end position="981"/>
    </location>
</feature>
<dbReference type="GO" id="GO:0008270">
    <property type="term" value="F:zinc ion binding"/>
    <property type="evidence" value="ECO:0007669"/>
    <property type="project" value="UniProtKB-KW"/>
</dbReference>
<evidence type="ECO:0000259" key="12">
    <source>
        <dbReference type="PROSITE" id="PS50089"/>
    </source>
</evidence>
<dbReference type="Pfam" id="PF01485">
    <property type="entry name" value="IBR"/>
    <property type="match status" value="1"/>
</dbReference>
<dbReference type="SUPFAM" id="SSF57850">
    <property type="entry name" value="RING/U-box"/>
    <property type="match status" value="2"/>
</dbReference>
<dbReference type="InterPro" id="IPR031127">
    <property type="entry name" value="E3_UB_ligase_RBR"/>
</dbReference>
<dbReference type="AlphaFoldDB" id="A0A9P7RT54"/>
<dbReference type="GeneID" id="66081652"/>
<keyword evidence="4 9" id="KW-0479">Metal-binding</keyword>
<dbReference type="PROSITE" id="PS50103">
    <property type="entry name" value="ZF_C3H1"/>
    <property type="match status" value="2"/>
</dbReference>
<feature type="region of interest" description="Disordered" evidence="11">
    <location>
        <begin position="85"/>
        <end position="116"/>
    </location>
</feature>
<dbReference type="InterPro" id="IPR018957">
    <property type="entry name" value="Znf_C3HC4_RING-type"/>
</dbReference>
<dbReference type="EMBL" id="CM032188">
    <property type="protein sequence ID" value="KAG7088603.1"/>
    <property type="molecule type" value="Genomic_DNA"/>
</dbReference>
<dbReference type="Proteomes" id="UP001049176">
    <property type="component" value="Chromosome 8"/>
</dbReference>
<dbReference type="InterPro" id="IPR000571">
    <property type="entry name" value="Znf_CCCH"/>
</dbReference>
<sequence length="1103" mass="126391">MQRACHCCIGLIHSHEASVRRPKALKASCSSSSTAMSMPPSTSPDPRETPICSFFEKGRCRFGQNCKKRHILNIQSPSVATTHLAEASQADTPATSLQNKKNVQSGSSVVGGTTSGSLTQVNKPCFDWLRAGSCHRGDKCWYRHDTERQTATTAETGFRRNKGVKLDATAQGSRKSKTVQRNRKEQHPPREEEEKLPQEREERRQEVERLHREVEQERLRRQEEERLRREAAEEKRRREAEAKLAEIARRQAEIERRRIEAEQLRRQEAARREERNRLEEAKVIKHVVLGALVSFGAGANVNQVLTGFESCRVRIMELPIDAKPREVSGILRDQGIDEDKFHLVGFKPYRGMKEANFIVEGESGRSLALGLDGIDFRGKTLKIEASDTGTLDGMHCDDATLSVSWQIPSSRFVISYFSTDDADRMKTAQDGRTIRGHKIKVTFNRLRGNAGLDPYSLFVTALPQDVTMDEITTLFEAPLPPRELFGNRRYNEQLVEPWLKQRVRDIVGEESLQFEALKTNLVQHSLYIHFRSWEDAKKVHDHLENKKFDCIGNSTFRIWLRDPYHIMIPKQQYTAQKTRWDGFVEDTKDQKESKVTLKVLTDKVLVRVGGMDMKAVGMLKVRVESLVAGEVLKDMWHTWFGTLEGKRFLETVYRSTTAFIRQDWRLKHMKAFGDEGAVVRAREMLREELDRLSGQEYTATLKQHCIRYFVQHGLAKLKEAFGEDSVKLDISTSPCRVTIRGGPDAHHLLKTLIEESFLNVRTDFSASSDSTCPICLGEVSNPVGLSCGHEYCTACIRHFFTADINRFPIVCVGDDAKCMKPIALPMIQRFLTDTQFNAFLETAFVTHVEQNPKLFRYCKTPDCTQIYACTPNPLVRHCPSCLVPICTQCHEEGHEGMTCEERKAYTNPEEQERLNNEWANNAGVKRCPQCQVFIEKVTGCNHMSCKCGAHICWVCMRVFTDGHQVYEHMGAEHGGFYDRQEPLVANEDYEAQVRELRRYENGADGVRGHIWGVPADYGLLHQAAQEERRLREIQRNHVEQLVELQAAQRREDARRAGLARLDRERRREVAEARRVRQGPCVEAYIAEMRRQDEPRDRGWCTIM</sequence>
<evidence type="ECO:0000256" key="1">
    <source>
        <dbReference type="ARBA" id="ARBA00001798"/>
    </source>
</evidence>